<dbReference type="PROSITE" id="PS51679">
    <property type="entry name" value="SAM_MT_C5"/>
    <property type="match status" value="1"/>
</dbReference>
<dbReference type="PANTHER" id="PTHR10629:SF52">
    <property type="entry name" value="DNA (CYTOSINE-5)-METHYLTRANSFERASE 1"/>
    <property type="match status" value="1"/>
</dbReference>
<dbReference type="AlphaFoldDB" id="A0A917PD74"/>
<dbReference type="NCBIfam" id="TIGR00675">
    <property type="entry name" value="dcm"/>
    <property type="match status" value="1"/>
</dbReference>
<feature type="region of interest" description="Disordered" evidence="8">
    <location>
        <begin position="464"/>
        <end position="492"/>
    </location>
</feature>
<dbReference type="GO" id="GO:0009307">
    <property type="term" value="P:DNA restriction-modification system"/>
    <property type="evidence" value="ECO:0007669"/>
    <property type="project" value="UniProtKB-KW"/>
</dbReference>
<dbReference type="Gene3D" id="3.90.120.10">
    <property type="entry name" value="DNA Methylase, subunit A, domain 2"/>
    <property type="match status" value="1"/>
</dbReference>
<dbReference type="InterPro" id="IPR018117">
    <property type="entry name" value="C5_DNA_meth_AS"/>
</dbReference>
<reference evidence="10" key="1">
    <citation type="journal article" date="2014" name="Int. J. Syst. Evol. Microbiol.">
        <title>Complete genome sequence of Corynebacterium casei LMG S-19264T (=DSM 44701T), isolated from a smear-ripened cheese.</title>
        <authorList>
            <consortium name="US DOE Joint Genome Institute (JGI-PGF)"/>
            <person name="Walter F."/>
            <person name="Albersmeier A."/>
            <person name="Kalinowski J."/>
            <person name="Ruckert C."/>
        </authorList>
    </citation>
    <scope>NUCLEOTIDE SEQUENCE</scope>
    <source>
        <strain evidence="10">JCM 14371</strain>
    </source>
</reference>
<dbReference type="InterPro" id="IPR031303">
    <property type="entry name" value="C5_meth_CS"/>
</dbReference>
<evidence type="ECO:0000256" key="6">
    <source>
        <dbReference type="RuleBase" id="RU000416"/>
    </source>
</evidence>
<dbReference type="Pfam" id="PF00145">
    <property type="entry name" value="DNA_methylase"/>
    <property type="match status" value="1"/>
</dbReference>
<dbReference type="PROSITE" id="PS00094">
    <property type="entry name" value="C5_MTASE_1"/>
    <property type="match status" value="1"/>
</dbReference>
<name>A0A917PD74_9DEIO</name>
<dbReference type="GO" id="GO:0003886">
    <property type="term" value="F:DNA (cytosine-5-)-methyltransferase activity"/>
    <property type="evidence" value="ECO:0007669"/>
    <property type="project" value="UniProtKB-EC"/>
</dbReference>
<evidence type="ECO:0000256" key="3">
    <source>
        <dbReference type="ARBA" id="ARBA00022691"/>
    </source>
</evidence>
<dbReference type="InterPro" id="IPR023170">
    <property type="entry name" value="HhH_base_excis_C"/>
</dbReference>
<comment type="similarity">
    <text evidence="5 6">Belongs to the class I-like SAM-binding methyltransferase superfamily. C5-methyltransferase family.</text>
</comment>
<dbReference type="GO" id="GO:0032259">
    <property type="term" value="P:methylation"/>
    <property type="evidence" value="ECO:0007669"/>
    <property type="project" value="UniProtKB-KW"/>
</dbReference>
<keyword evidence="2 5" id="KW-0808">Transferase</keyword>
<dbReference type="GO" id="GO:0044027">
    <property type="term" value="P:negative regulation of gene expression via chromosomal CpG island methylation"/>
    <property type="evidence" value="ECO:0007669"/>
    <property type="project" value="TreeGrafter"/>
</dbReference>
<dbReference type="SUPFAM" id="SSF48150">
    <property type="entry name" value="DNA-glycosylase"/>
    <property type="match status" value="1"/>
</dbReference>
<dbReference type="InterPro" id="IPR003265">
    <property type="entry name" value="HhH-GPD_domain"/>
</dbReference>
<evidence type="ECO:0000256" key="4">
    <source>
        <dbReference type="ARBA" id="ARBA00022747"/>
    </source>
</evidence>
<dbReference type="EC" id="2.1.1.37" evidence="7"/>
<evidence type="ECO:0000259" key="9">
    <source>
        <dbReference type="SMART" id="SM00478"/>
    </source>
</evidence>
<organism evidence="10 11">
    <name type="scientific">Deinococcus aquiradiocola</name>
    <dbReference type="NCBI Taxonomy" id="393059"/>
    <lineage>
        <taxon>Bacteria</taxon>
        <taxon>Thermotogati</taxon>
        <taxon>Deinococcota</taxon>
        <taxon>Deinococci</taxon>
        <taxon>Deinococcales</taxon>
        <taxon>Deinococcaceae</taxon>
        <taxon>Deinococcus</taxon>
    </lineage>
</organism>
<keyword evidence="1 5" id="KW-0489">Methyltransferase</keyword>
<dbReference type="PANTHER" id="PTHR10629">
    <property type="entry name" value="CYTOSINE-SPECIFIC METHYLTRANSFERASE"/>
    <property type="match status" value="1"/>
</dbReference>
<keyword evidence="11" id="KW-1185">Reference proteome</keyword>
<dbReference type="InterPro" id="IPR001525">
    <property type="entry name" value="C5_MeTfrase"/>
</dbReference>
<keyword evidence="4" id="KW-0680">Restriction system</keyword>
<protein>
    <recommendedName>
        <fullName evidence="7">Cytosine-specific methyltransferase</fullName>
        <ecNumber evidence="7">2.1.1.37</ecNumber>
    </recommendedName>
</protein>
<dbReference type="InterPro" id="IPR011257">
    <property type="entry name" value="DNA_glycosylase"/>
</dbReference>
<dbReference type="PRINTS" id="PR00105">
    <property type="entry name" value="C5METTRFRASE"/>
</dbReference>
<evidence type="ECO:0000313" key="11">
    <source>
        <dbReference type="Proteomes" id="UP000635726"/>
    </source>
</evidence>
<dbReference type="PROSITE" id="PS00095">
    <property type="entry name" value="C5_MTASE_2"/>
    <property type="match status" value="1"/>
</dbReference>
<dbReference type="SMART" id="SM00478">
    <property type="entry name" value="ENDO3c"/>
    <property type="match status" value="1"/>
</dbReference>
<feature type="domain" description="HhH-GPD" evidence="9">
    <location>
        <begin position="82"/>
        <end position="246"/>
    </location>
</feature>
<evidence type="ECO:0000256" key="8">
    <source>
        <dbReference type="SAM" id="MobiDB-lite"/>
    </source>
</evidence>
<evidence type="ECO:0000256" key="5">
    <source>
        <dbReference type="PROSITE-ProRule" id="PRU01016"/>
    </source>
</evidence>
<comment type="catalytic activity">
    <reaction evidence="7">
        <text>a 2'-deoxycytidine in DNA + S-adenosyl-L-methionine = a 5-methyl-2'-deoxycytidine in DNA + S-adenosyl-L-homocysteine + H(+)</text>
        <dbReference type="Rhea" id="RHEA:13681"/>
        <dbReference type="Rhea" id="RHEA-COMP:11369"/>
        <dbReference type="Rhea" id="RHEA-COMP:11370"/>
        <dbReference type="ChEBI" id="CHEBI:15378"/>
        <dbReference type="ChEBI" id="CHEBI:57856"/>
        <dbReference type="ChEBI" id="CHEBI:59789"/>
        <dbReference type="ChEBI" id="CHEBI:85452"/>
        <dbReference type="ChEBI" id="CHEBI:85454"/>
        <dbReference type="EC" id="2.1.1.37"/>
    </reaction>
</comment>
<evidence type="ECO:0000256" key="7">
    <source>
        <dbReference type="RuleBase" id="RU000417"/>
    </source>
</evidence>
<proteinExistence type="inferred from homology"/>
<sequence>MGGRGLHDGYRGQVLSAADRRWRQTIERFMISEGFSAPEARERRHRIEQDVTTLTSALEALYGTRSLGNFADPVAEVIFMILSRRGKITAALRVMDELLGMPGGLRSILNMDLADLEEQFRPLGFQTLRAHQTRDAIQHLEQRHGLDQVATTLGAMTDPVLLQELELIPGISRKTALCVMLYSFGRDAFPVDAHTARILQRTGVLDAAGLKLGGLDQKQIQLLVEETLPPSTRGSFHVNAVHHGQTLCLERDPRCGTCPLQLLCQTGRERARVMAEEREHLSLVDMFCGAGGLSEGFRQAGYRTVLAVDADEHAMRTYRLNHPEVDEAAMLCRDIRGFRDEAEEIRAIVGDRQIDVLVGGPPCQGFSRAGLRAKAAHGAPQATDDDRNHLYQELVDLLEVLEPRAIVMENVPGMAEVRYADGTTFVQAAQSAMHAAGYETCTWLLNAAAYGVAQDRIRRIIVGVRGGPAPTEPPPPVRRAMSTSHREDTRSDDMNLPEAVTLLECIGDLPTLGAAQGVNIAGFRGGLLTGHVSRYNNAEDLERFRELRPGESYRKLVERCPWLEIYSTESFPDKFYKLPGDRPSRTIVAHLQRDGNGFVHPAQLRSITPREAARLQSFPDSYLFTGPFTKVYRQIGNAVPPLMAEAIGRHLKQHLLQLDLAEEQ</sequence>
<feature type="active site" evidence="5">
    <location>
        <position position="363"/>
    </location>
</feature>
<accession>A0A917PD74</accession>
<dbReference type="Proteomes" id="UP000635726">
    <property type="component" value="Unassembled WGS sequence"/>
</dbReference>
<dbReference type="SUPFAM" id="SSF53335">
    <property type="entry name" value="S-adenosyl-L-methionine-dependent methyltransferases"/>
    <property type="match status" value="1"/>
</dbReference>
<dbReference type="Gene3D" id="1.10.1670.10">
    <property type="entry name" value="Helix-hairpin-Helix base-excision DNA repair enzymes (C-terminal)"/>
    <property type="match status" value="1"/>
</dbReference>
<keyword evidence="3 5" id="KW-0949">S-adenosyl-L-methionine</keyword>
<dbReference type="InterPro" id="IPR029063">
    <property type="entry name" value="SAM-dependent_MTases_sf"/>
</dbReference>
<gene>
    <name evidence="10" type="ORF">GCM10008939_14610</name>
</gene>
<dbReference type="GO" id="GO:0006284">
    <property type="term" value="P:base-excision repair"/>
    <property type="evidence" value="ECO:0007669"/>
    <property type="project" value="InterPro"/>
</dbReference>
<dbReference type="CDD" id="cd00056">
    <property type="entry name" value="ENDO3c"/>
    <property type="match status" value="1"/>
</dbReference>
<reference evidence="10" key="2">
    <citation type="submission" date="2020-09" db="EMBL/GenBank/DDBJ databases">
        <authorList>
            <person name="Sun Q."/>
            <person name="Ohkuma M."/>
        </authorList>
    </citation>
    <scope>NUCLEOTIDE SEQUENCE</scope>
    <source>
        <strain evidence="10">JCM 14371</strain>
    </source>
</reference>
<comment type="caution">
    <text evidence="10">The sequence shown here is derived from an EMBL/GenBank/DDBJ whole genome shotgun (WGS) entry which is preliminary data.</text>
</comment>
<evidence type="ECO:0000256" key="2">
    <source>
        <dbReference type="ARBA" id="ARBA00022679"/>
    </source>
</evidence>
<evidence type="ECO:0000313" key="10">
    <source>
        <dbReference type="EMBL" id="GGJ71308.1"/>
    </source>
</evidence>
<evidence type="ECO:0000256" key="1">
    <source>
        <dbReference type="ARBA" id="ARBA00022603"/>
    </source>
</evidence>
<dbReference type="Gene3D" id="1.10.340.30">
    <property type="entry name" value="Hypothetical protein, domain 2"/>
    <property type="match status" value="1"/>
</dbReference>
<dbReference type="InterPro" id="IPR050390">
    <property type="entry name" value="C5-Methyltransferase"/>
</dbReference>
<dbReference type="EMBL" id="BMOE01000004">
    <property type="protein sequence ID" value="GGJ71308.1"/>
    <property type="molecule type" value="Genomic_DNA"/>
</dbReference>
<dbReference type="GO" id="GO:0003677">
    <property type="term" value="F:DNA binding"/>
    <property type="evidence" value="ECO:0007669"/>
    <property type="project" value="TreeGrafter"/>
</dbReference>
<dbReference type="Gene3D" id="3.40.50.150">
    <property type="entry name" value="Vaccinia Virus protein VP39"/>
    <property type="match status" value="1"/>
</dbReference>